<dbReference type="Proteomes" id="UP000550729">
    <property type="component" value="Unassembled WGS sequence"/>
</dbReference>
<feature type="chain" id="PRO_5032834816" evidence="1">
    <location>
        <begin position="28"/>
        <end position="114"/>
    </location>
</feature>
<sequence length="114" mass="12208">MTSRIIAIVGALFAFAALTLGAGSASAAPVFIAKGGYHSVTVIAKNDRPYNIMCETWVAEKNAQGDTFTVNAHSTKHTRLSTGRGWKETWLHCGKGSVGGPEVVRRSLGQVYVW</sequence>
<dbReference type="AlphaFoldDB" id="A0A848L1K5"/>
<dbReference type="RefSeq" id="WP_170194900.1">
    <property type="nucleotide sequence ID" value="NZ_JABBNB010000013.1"/>
</dbReference>
<feature type="signal peptide" evidence="1">
    <location>
        <begin position="1"/>
        <end position="27"/>
    </location>
</feature>
<keyword evidence="1" id="KW-0732">Signal</keyword>
<accession>A0A848L1K5</accession>
<name>A0A848L1K5_9ACTN</name>
<protein>
    <submittedName>
        <fullName evidence="2">Uncharacterized protein</fullName>
    </submittedName>
</protein>
<organism evidence="2 3">
    <name type="scientific">Gordonia asplenii</name>
    <dbReference type="NCBI Taxonomy" id="2725283"/>
    <lineage>
        <taxon>Bacteria</taxon>
        <taxon>Bacillati</taxon>
        <taxon>Actinomycetota</taxon>
        <taxon>Actinomycetes</taxon>
        <taxon>Mycobacteriales</taxon>
        <taxon>Gordoniaceae</taxon>
        <taxon>Gordonia</taxon>
    </lineage>
</organism>
<evidence type="ECO:0000256" key="1">
    <source>
        <dbReference type="SAM" id="SignalP"/>
    </source>
</evidence>
<dbReference type="EMBL" id="JABBNB010000013">
    <property type="protein sequence ID" value="NMO02401.1"/>
    <property type="molecule type" value="Genomic_DNA"/>
</dbReference>
<evidence type="ECO:0000313" key="2">
    <source>
        <dbReference type="EMBL" id="NMO02401.1"/>
    </source>
</evidence>
<evidence type="ECO:0000313" key="3">
    <source>
        <dbReference type="Proteomes" id="UP000550729"/>
    </source>
</evidence>
<keyword evidence="3" id="KW-1185">Reference proteome</keyword>
<reference evidence="2 3" key="1">
    <citation type="submission" date="2020-04" db="EMBL/GenBank/DDBJ databases">
        <title>Gordonia sp. nov. TBRC 11910.</title>
        <authorList>
            <person name="Suriyachadkun C."/>
        </authorList>
    </citation>
    <scope>NUCLEOTIDE SEQUENCE [LARGE SCALE GENOMIC DNA]</scope>
    <source>
        <strain evidence="2 3">TBRC 11910</strain>
    </source>
</reference>
<gene>
    <name evidence="2" type="ORF">HH308_14375</name>
</gene>
<proteinExistence type="predicted"/>
<comment type="caution">
    <text evidence="2">The sequence shown here is derived from an EMBL/GenBank/DDBJ whole genome shotgun (WGS) entry which is preliminary data.</text>
</comment>